<reference evidence="1" key="1">
    <citation type="submission" date="2014-09" db="EMBL/GenBank/DDBJ databases">
        <authorList>
            <person name="Magalhaes I.L.F."/>
            <person name="Oliveira U."/>
            <person name="Santos F.R."/>
            <person name="Vidigal T.H.D.A."/>
            <person name="Brescovit A.D."/>
            <person name="Santos A.J."/>
        </authorList>
    </citation>
    <scope>NUCLEOTIDE SEQUENCE</scope>
    <source>
        <tissue evidence="1">Shoot tissue taken approximately 20 cm above the soil surface</tissue>
    </source>
</reference>
<sequence length="8" mass="999">MVFDLVFE</sequence>
<evidence type="ECO:0000313" key="1">
    <source>
        <dbReference type="EMBL" id="JAD92841.1"/>
    </source>
</evidence>
<dbReference type="EMBL" id="GBRH01205054">
    <property type="protein sequence ID" value="JAD92841.1"/>
    <property type="molecule type" value="Transcribed_RNA"/>
</dbReference>
<name>A0A0A9UA86_ARUDO</name>
<protein>
    <submittedName>
        <fullName evidence="1">Uncharacterized protein</fullName>
    </submittedName>
</protein>
<reference evidence="1" key="2">
    <citation type="journal article" date="2015" name="Data Brief">
        <title>Shoot transcriptome of the giant reed, Arundo donax.</title>
        <authorList>
            <person name="Barrero R.A."/>
            <person name="Guerrero F.D."/>
            <person name="Moolhuijzen P."/>
            <person name="Goolsby J.A."/>
            <person name="Tidwell J."/>
            <person name="Bellgard S.E."/>
            <person name="Bellgard M.I."/>
        </authorList>
    </citation>
    <scope>NUCLEOTIDE SEQUENCE</scope>
    <source>
        <tissue evidence="1">Shoot tissue taken approximately 20 cm above the soil surface</tissue>
    </source>
</reference>
<proteinExistence type="predicted"/>
<accession>A0A0A9UA86</accession>
<organism evidence="1">
    <name type="scientific">Arundo donax</name>
    <name type="common">Giant reed</name>
    <name type="synonym">Donax arundinaceus</name>
    <dbReference type="NCBI Taxonomy" id="35708"/>
    <lineage>
        <taxon>Eukaryota</taxon>
        <taxon>Viridiplantae</taxon>
        <taxon>Streptophyta</taxon>
        <taxon>Embryophyta</taxon>
        <taxon>Tracheophyta</taxon>
        <taxon>Spermatophyta</taxon>
        <taxon>Magnoliopsida</taxon>
        <taxon>Liliopsida</taxon>
        <taxon>Poales</taxon>
        <taxon>Poaceae</taxon>
        <taxon>PACMAD clade</taxon>
        <taxon>Arundinoideae</taxon>
        <taxon>Arundineae</taxon>
        <taxon>Arundo</taxon>
    </lineage>
</organism>